<dbReference type="PROSITE" id="PS51257">
    <property type="entry name" value="PROKAR_LIPOPROTEIN"/>
    <property type="match status" value="1"/>
</dbReference>
<name>A0ABN1TLW7_9ACTN</name>
<evidence type="ECO:0000256" key="5">
    <source>
        <dbReference type="ARBA" id="ARBA00023157"/>
    </source>
</evidence>
<protein>
    <recommendedName>
        <fullName evidence="7">Rieske domain-containing protein</fullName>
    </recommendedName>
</protein>
<reference evidence="8 9" key="1">
    <citation type="journal article" date="2019" name="Int. J. Syst. Evol. Microbiol.">
        <title>The Global Catalogue of Microorganisms (GCM) 10K type strain sequencing project: providing services to taxonomists for standard genome sequencing and annotation.</title>
        <authorList>
            <consortium name="The Broad Institute Genomics Platform"/>
            <consortium name="The Broad Institute Genome Sequencing Center for Infectious Disease"/>
            <person name="Wu L."/>
            <person name="Ma J."/>
        </authorList>
    </citation>
    <scope>NUCLEOTIDE SEQUENCE [LARGE SCALE GENOMIC DNA]</scope>
    <source>
        <strain evidence="8 9">JCM 13008</strain>
    </source>
</reference>
<comment type="caution">
    <text evidence="8">The sequence shown here is derived from an EMBL/GenBank/DDBJ whole genome shotgun (WGS) entry which is preliminary data.</text>
</comment>
<gene>
    <name evidence="8" type="ORF">GCM10009668_06380</name>
</gene>
<evidence type="ECO:0000256" key="6">
    <source>
        <dbReference type="SAM" id="MobiDB-lite"/>
    </source>
</evidence>
<organism evidence="8 9">
    <name type="scientific">Nocardioides dubius</name>
    <dbReference type="NCBI Taxonomy" id="317019"/>
    <lineage>
        <taxon>Bacteria</taxon>
        <taxon>Bacillati</taxon>
        <taxon>Actinomycetota</taxon>
        <taxon>Actinomycetes</taxon>
        <taxon>Propionibacteriales</taxon>
        <taxon>Nocardioidaceae</taxon>
        <taxon>Nocardioides</taxon>
    </lineage>
</organism>
<dbReference type="PRINTS" id="PR00162">
    <property type="entry name" value="RIESKE"/>
</dbReference>
<dbReference type="EMBL" id="BAAALG010000002">
    <property type="protein sequence ID" value="GAA1093625.1"/>
    <property type="molecule type" value="Genomic_DNA"/>
</dbReference>
<keyword evidence="1" id="KW-0001">2Fe-2S</keyword>
<dbReference type="InterPro" id="IPR017941">
    <property type="entry name" value="Rieske_2Fe-2S"/>
</dbReference>
<keyword evidence="4" id="KW-0411">Iron-sulfur</keyword>
<evidence type="ECO:0000313" key="9">
    <source>
        <dbReference type="Proteomes" id="UP001501581"/>
    </source>
</evidence>
<sequence length="164" mass="16065">MTERNRLAAGLPRRTVVTVGGVGISAGLLAACGSDDGNGSGSPSTTPSSEASTSEAPTSQTPSESPSSAAPSGLVATADVPVGGGVILGDERLVVTQPIAGEFHGFSSTCTHRGCQVSEVTDTINCACHGSRFAIEDGSVVSGPATAALPGEQVSVKGGQVVRG</sequence>
<keyword evidence="9" id="KW-1185">Reference proteome</keyword>
<dbReference type="Proteomes" id="UP001501581">
    <property type="component" value="Unassembled WGS sequence"/>
</dbReference>
<dbReference type="Gene3D" id="2.102.10.10">
    <property type="entry name" value="Rieske [2Fe-2S] iron-sulphur domain"/>
    <property type="match status" value="1"/>
</dbReference>
<dbReference type="PROSITE" id="PS51296">
    <property type="entry name" value="RIESKE"/>
    <property type="match status" value="1"/>
</dbReference>
<evidence type="ECO:0000256" key="1">
    <source>
        <dbReference type="ARBA" id="ARBA00022714"/>
    </source>
</evidence>
<evidence type="ECO:0000256" key="4">
    <source>
        <dbReference type="ARBA" id="ARBA00023014"/>
    </source>
</evidence>
<dbReference type="Pfam" id="PF00355">
    <property type="entry name" value="Rieske"/>
    <property type="match status" value="1"/>
</dbReference>
<dbReference type="RefSeq" id="WP_343991279.1">
    <property type="nucleotide sequence ID" value="NZ_BAAALG010000002.1"/>
</dbReference>
<dbReference type="InterPro" id="IPR036922">
    <property type="entry name" value="Rieske_2Fe-2S_sf"/>
</dbReference>
<evidence type="ECO:0000256" key="3">
    <source>
        <dbReference type="ARBA" id="ARBA00023004"/>
    </source>
</evidence>
<proteinExistence type="predicted"/>
<evidence type="ECO:0000259" key="7">
    <source>
        <dbReference type="PROSITE" id="PS51296"/>
    </source>
</evidence>
<evidence type="ECO:0000313" key="8">
    <source>
        <dbReference type="EMBL" id="GAA1093625.1"/>
    </source>
</evidence>
<feature type="region of interest" description="Disordered" evidence="6">
    <location>
        <begin position="33"/>
        <end position="76"/>
    </location>
</feature>
<feature type="domain" description="Rieske" evidence="7">
    <location>
        <begin position="72"/>
        <end position="163"/>
    </location>
</feature>
<evidence type="ECO:0000256" key="2">
    <source>
        <dbReference type="ARBA" id="ARBA00022723"/>
    </source>
</evidence>
<dbReference type="InterPro" id="IPR005805">
    <property type="entry name" value="Rieske_Fe-S_prot_C"/>
</dbReference>
<dbReference type="SUPFAM" id="SSF50022">
    <property type="entry name" value="ISP domain"/>
    <property type="match status" value="1"/>
</dbReference>
<dbReference type="CDD" id="cd03467">
    <property type="entry name" value="Rieske"/>
    <property type="match status" value="1"/>
</dbReference>
<accession>A0ABN1TLW7</accession>
<feature type="compositionally biased region" description="Low complexity" evidence="6">
    <location>
        <begin position="41"/>
        <end position="73"/>
    </location>
</feature>
<keyword evidence="3" id="KW-0408">Iron</keyword>
<keyword evidence="5" id="KW-1015">Disulfide bond</keyword>
<keyword evidence="2" id="KW-0479">Metal-binding</keyword>